<dbReference type="EMBL" id="NOXT01000127">
    <property type="protein sequence ID" value="OYQ23887.1"/>
    <property type="molecule type" value="Genomic_DNA"/>
</dbReference>
<dbReference type="Pfam" id="PF02518">
    <property type="entry name" value="HATPase_c"/>
    <property type="match status" value="1"/>
</dbReference>
<evidence type="ECO:0000259" key="1">
    <source>
        <dbReference type="SMART" id="SM00387"/>
    </source>
</evidence>
<organism evidence="2 3">
    <name type="scientific">Sandarakinorhabdus cyanobacteriorum</name>
    <dbReference type="NCBI Taxonomy" id="1981098"/>
    <lineage>
        <taxon>Bacteria</taxon>
        <taxon>Pseudomonadati</taxon>
        <taxon>Pseudomonadota</taxon>
        <taxon>Alphaproteobacteria</taxon>
        <taxon>Sphingomonadales</taxon>
        <taxon>Sphingosinicellaceae</taxon>
        <taxon>Sandarakinorhabdus</taxon>
    </lineage>
</organism>
<dbReference type="AlphaFoldDB" id="A0A255Y3Q3"/>
<protein>
    <recommendedName>
        <fullName evidence="1">Histidine kinase/HSP90-like ATPase domain-containing protein</fullName>
    </recommendedName>
</protein>
<dbReference type="SUPFAM" id="SSF55874">
    <property type="entry name" value="ATPase domain of HSP90 chaperone/DNA topoisomerase II/histidine kinase"/>
    <property type="match status" value="1"/>
</dbReference>
<accession>A0A255Y3Q3</accession>
<evidence type="ECO:0000313" key="3">
    <source>
        <dbReference type="Proteomes" id="UP000216991"/>
    </source>
</evidence>
<proteinExistence type="predicted"/>
<reference evidence="2 3" key="1">
    <citation type="submission" date="2017-07" db="EMBL/GenBank/DDBJ databases">
        <title>Sandarakinorhabdus cyanobacteriorum sp. nov., a novel bacterium isolated from cyanobacterial aggregates in a eutrophic lake.</title>
        <authorList>
            <person name="Cai H."/>
        </authorList>
    </citation>
    <scope>NUCLEOTIDE SEQUENCE [LARGE SCALE GENOMIC DNA]</scope>
    <source>
        <strain evidence="2 3">TH057</strain>
    </source>
</reference>
<dbReference type="SMART" id="SM00387">
    <property type="entry name" value="HATPase_c"/>
    <property type="match status" value="1"/>
</dbReference>
<dbReference type="InterPro" id="IPR036890">
    <property type="entry name" value="HATPase_C_sf"/>
</dbReference>
<gene>
    <name evidence="2" type="ORF">CHU93_16685</name>
</gene>
<evidence type="ECO:0000313" key="2">
    <source>
        <dbReference type="EMBL" id="OYQ23887.1"/>
    </source>
</evidence>
<keyword evidence="3" id="KW-1185">Reference proteome</keyword>
<comment type="caution">
    <text evidence="2">The sequence shown here is derived from an EMBL/GenBank/DDBJ whole genome shotgun (WGS) entry which is preliminary data.</text>
</comment>
<dbReference type="RefSeq" id="WP_094475274.1">
    <property type="nucleotide sequence ID" value="NZ_NOXT01000127.1"/>
</dbReference>
<dbReference type="InterPro" id="IPR003594">
    <property type="entry name" value="HATPase_dom"/>
</dbReference>
<name>A0A255Y3Q3_9SPHN</name>
<dbReference type="Gene3D" id="3.30.565.10">
    <property type="entry name" value="Histidine kinase-like ATPase, C-terminal domain"/>
    <property type="match status" value="1"/>
</dbReference>
<feature type="domain" description="Histidine kinase/HSP90-like ATPase" evidence="1">
    <location>
        <begin position="183"/>
        <end position="294"/>
    </location>
</feature>
<dbReference type="Proteomes" id="UP000216991">
    <property type="component" value="Unassembled WGS sequence"/>
</dbReference>
<sequence>MALDPVRKLGSTDPRERLDAARYLADHAQDSQSELIEKALAVETVAWIASALRRALQRIKPTEARRAVPERTDVSPDQTAAIYSEALETTAKQIIHEIEPILGTLRLSAETEVPNFEGSDTKRGLDRMEALVAGLARLRRAASAPKIEEFSLNHCIYEWIEEEVGHGPVSVLRAGPQECTVEADKGLVCLGFANGLRNAIDATVALDVEEGSFPEITVNWGITDKDVWIAIVDAGVGFRGNVTRAFEIGSTTKAGHLGMGLATAQQALISLGGSVRLIPAERGVRFEMRWPKAII</sequence>